<dbReference type="InterPro" id="IPR036291">
    <property type="entry name" value="NAD(P)-bd_dom_sf"/>
</dbReference>
<name>A0A9P3HM35_9FUNG</name>
<reference evidence="3" key="1">
    <citation type="submission" date="2021-11" db="EMBL/GenBank/DDBJ databases">
        <authorList>
            <person name="Herlambang A."/>
            <person name="Guo Y."/>
            <person name="Takashima Y."/>
            <person name="Nishizawa T."/>
        </authorList>
    </citation>
    <scope>NUCLEOTIDE SEQUENCE</scope>
    <source>
        <strain evidence="3">E1425</strain>
    </source>
</reference>
<evidence type="ECO:0000256" key="1">
    <source>
        <dbReference type="SAM" id="MobiDB-lite"/>
    </source>
</evidence>
<evidence type="ECO:0000313" key="4">
    <source>
        <dbReference type="Proteomes" id="UP000827284"/>
    </source>
</evidence>
<dbReference type="PANTHER" id="PTHR47129">
    <property type="entry name" value="QUINONE OXIDOREDUCTASE 2"/>
    <property type="match status" value="1"/>
</dbReference>
<dbReference type="Gene3D" id="3.40.50.720">
    <property type="entry name" value="NAD(P)-binding Rossmann-like Domain"/>
    <property type="match status" value="1"/>
</dbReference>
<dbReference type="OrthoDB" id="247245at2759"/>
<feature type="region of interest" description="Disordered" evidence="1">
    <location>
        <begin position="217"/>
        <end position="236"/>
    </location>
</feature>
<dbReference type="PANTHER" id="PTHR47129:SF1">
    <property type="entry name" value="NMRA-LIKE DOMAIN-CONTAINING PROTEIN"/>
    <property type="match status" value="1"/>
</dbReference>
<dbReference type="AlphaFoldDB" id="A0A9P3HM35"/>
<comment type="caution">
    <text evidence="3">The sequence shown here is derived from an EMBL/GenBank/DDBJ whole genome shotgun (WGS) entry which is preliminary data.</text>
</comment>
<dbReference type="SUPFAM" id="SSF51735">
    <property type="entry name" value="NAD(P)-binding Rossmann-fold domains"/>
    <property type="match status" value="1"/>
</dbReference>
<evidence type="ECO:0000313" key="3">
    <source>
        <dbReference type="EMBL" id="GJJ79171.1"/>
    </source>
</evidence>
<feature type="region of interest" description="Disordered" evidence="1">
    <location>
        <begin position="352"/>
        <end position="380"/>
    </location>
</feature>
<feature type="domain" description="NAD(P)-binding" evidence="2">
    <location>
        <begin position="50"/>
        <end position="162"/>
    </location>
</feature>
<accession>A0A9P3HM35</accession>
<keyword evidence="4" id="KW-1185">Reference proteome</keyword>
<gene>
    <name evidence="3" type="ORF">EMPS_11530</name>
</gene>
<reference evidence="3" key="2">
    <citation type="journal article" date="2022" name="Microbiol. Resour. Announc.">
        <title>Whole-Genome Sequence of Entomortierella parvispora E1425, a Mucoromycotan Fungus Associated with Burkholderiaceae-Related Endosymbiotic Bacteria.</title>
        <authorList>
            <person name="Herlambang A."/>
            <person name="Guo Y."/>
            <person name="Takashima Y."/>
            <person name="Narisawa K."/>
            <person name="Ohta H."/>
            <person name="Nishizawa T."/>
        </authorList>
    </citation>
    <scope>NUCLEOTIDE SEQUENCE</scope>
    <source>
        <strain evidence="3">E1425</strain>
    </source>
</reference>
<evidence type="ECO:0000259" key="2">
    <source>
        <dbReference type="Pfam" id="PF13460"/>
    </source>
</evidence>
<proteinExistence type="predicted"/>
<organism evidence="3 4">
    <name type="scientific">Entomortierella parvispora</name>
    <dbReference type="NCBI Taxonomy" id="205924"/>
    <lineage>
        <taxon>Eukaryota</taxon>
        <taxon>Fungi</taxon>
        <taxon>Fungi incertae sedis</taxon>
        <taxon>Mucoromycota</taxon>
        <taxon>Mortierellomycotina</taxon>
        <taxon>Mortierellomycetes</taxon>
        <taxon>Mortierellales</taxon>
        <taxon>Mortierellaceae</taxon>
        <taxon>Entomortierella</taxon>
    </lineage>
</organism>
<dbReference type="Pfam" id="PF13460">
    <property type="entry name" value="NAD_binding_10"/>
    <property type="match status" value="1"/>
</dbReference>
<dbReference type="Proteomes" id="UP000827284">
    <property type="component" value="Unassembled WGS sequence"/>
</dbReference>
<dbReference type="InterPro" id="IPR052718">
    <property type="entry name" value="NmrA-type_oxidoreductase"/>
</dbReference>
<dbReference type="EMBL" id="BQFW01000015">
    <property type="protein sequence ID" value="GJJ79171.1"/>
    <property type="molecule type" value="Genomic_DNA"/>
</dbReference>
<sequence>MTPSPPVEPTLAITACDTYTGQRLALQLAEYLSKHHRSPSNDQATDTVPTELVCLARNPDKCGLLQKKKNVKVVKISYDDPTSLALAIRGITTVVLVPEIEPQRLDWINTMVDIFKQEQVVRCVVISCIGTDAPEKSELDAFRRMEESVTSNIQRWTVLREGFRFQTLFYWISMVQDQGVLGMPIKKEATYSPLDIIDLGHALIVIVFPPENDSGAHHDGQTYTLTGPETVNGPKLSDELSKALTPMKGKPSNPPEVPSPIVYKETSKDEIRRYLVSLREKSPTTSTFSDGFKLVTKIQEDEVATTQSIFQRISGFFQKENWRKGVGSTLDQSSSADDENKYEAKDLNCGDDPCKCPPRKDPRGKKPPPKEKDPELEAPNDTEVEFLLQLMEYIHEERATFQSGDLKKITGRKGVDAHVFFAKHARDFRSRSSLDTESAATVIEDTFPKTLKK</sequence>
<dbReference type="InterPro" id="IPR016040">
    <property type="entry name" value="NAD(P)-bd_dom"/>
</dbReference>
<feature type="compositionally biased region" description="Basic and acidic residues" evidence="1">
    <location>
        <begin position="352"/>
        <end position="361"/>
    </location>
</feature>
<protein>
    <recommendedName>
        <fullName evidence="2">NAD(P)-binding domain-containing protein</fullName>
    </recommendedName>
</protein>